<name>A0A4S4BLX0_9BACL</name>
<dbReference type="PANTHER" id="PTHR34220:SF7">
    <property type="entry name" value="SENSOR HISTIDINE KINASE YPDA"/>
    <property type="match status" value="1"/>
</dbReference>
<dbReference type="InterPro" id="IPR036890">
    <property type="entry name" value="HATPase_C_sf"/>
</dbReference>
<organism evidence="10 11">
    <name type="scientific">Cohnella fermenti</name>
    <dbReference type="NCBI Taxonomy" id="2565925"/>
    <lineage>
        <taxon>Bacteria</taxon>
        <taxon>Bacillati</taxon>
        <taxon>Bacillota</taxon>
        <taxon>Bacilli</taxon>
        <taxon>Bacillales</taxon>
        <taxon>Paenibacillaceae</taxon>
        <taxon>Cohnella</taxon>
    </lineage>
</organism>
<dbReference type="InterPro" id="IPR003594">
    <property type="entry name" value="HATPase_dom"/>
</dbReference>
<dbReference type="InterPro" id="IPR004358">
    <property type="entry name" value="Sig_transdc_His_kin-like_C"/>
</dbReference>
<evidence type="ECO:0000256" key="7">
    <source>
        <dbReference type="ARBA" id="ARBA00023012"/>
    </source>
</evidence>
<reference evidence="10 11" key="1">
    <citation type="submission" date="2019-04" db="EMBL/GenBank/DDBJ databases">
        <title>Cohnella sp. nov. isolated from preserved vegetables.</title>
        <authorList>
            <person name="Lin S.-Y."/>
            <person name="Hung M.-H."/>
            <person name="Young C.-C."/>
        </authorList>
    </citation>
    <scope>NUCLEOTIDE SEQUENCE [LARGE SCALE GENOMIC DNA]</scope>
    <source>
        <strain evidence="10 11">CC-MHH1044</strain>
    </source>
</reference>
<evidence type="ECO:0000259" key="9">
    <source>
        <dbReference type="PROSITE" id="PS50109"/>
    </source>
</evidence>
<evidence type="ECO:0000256" key="3">
    <source>
        <dbReference type="ARBA" id="ARBA00022679"/>
    </source>
</evidence>
<keyword evidence="4" id="KW-0547">Nucleotide-binding</keyword>
<dbReference type="RefSeq" id="WP_136371758.1">
    <property type="nucleotide sequence ID" value="NZ_SSOB01000029.1"/>
</dbReference>
<dbReference type="PRINTS" id="PR00344">
    <property type="entry name" value="BCTRLSENSOR"/>
</dbReference>
<evidence type="ECO:0000256" key="2">
    <source>
        <dbReference type="ARBA" id="ARBA00012438"/>
    </source>
</evidence>
<dbReference type="Gene3D" id="6.10.340.10">
    <property type="match status" value="1"/>
</dbReference>
<dbReference type="InterPro" id="IPR010559">
    <property type="entry name" value="Sig_transdc_His_kin_internal"/>
</dbReference>
<feature type="domain" description="Histidine kinase" evidence="9">
    <location>
        <begin position="398"/>
        <end position="578"/>
    </location>
</feature>
<dbReference type="Pfam" id="PF02518">
    <property type="entry name" value="HATPase_c"/>
    <property type="match status" value="1"/>
</dbReference>
<dbReference type="PANTHER" id="PTHR34220">
    <property type="entry name" value="SENSOR HISTIDINE KINASE YPDA"/>
    <property type="match status" value="1"/>
</dbReference>
<comment type="caution">
    <text evidence="10">The sequence shown here is derived from an EMBL/GenBank/DDBJ whole genome shotgun (WGS) entry which is preliminary data.</text>
</comment>
<feature type="transmembrane region" description="Helical" evidence="8">
    <location>
        <begin position="274"/>
        <end position="292"/>
    </location>
</feature>
<dbReference type="GO" id="GO:0005524">
    <property type="term" value="F:ATP binding"/>
    <property type="evidence" value="ECO:0007669"/>
    <property type="project" value="UniProtKB-KW"/>
</dbReference>
<evidence type="ECO:0000256" key="6">
    <source>
        <dbReference type="ARBA" id="ARBA00022840"/>
    </source>
</evidence>
<dbReference type="PROSITE" id="PS50109">
    <property type="entry name" value="HIS_KIN"/>
    <property type="match status" value="1"/>
</dbReference>
<dbReference type="SUPFAM" id="SSF55874">
    <property type="entry name" value="ATPase domain of HSP90 chaperone/DNA topoisomerase II/histidine kinase"/>
    <property type="match status" value="1"/>
</dbReference>
<evidence type="ECO:0000256" key="4">
    <source>
        <dbReference type="ARBA" id="ARBA00022741"/>
    </source>
</evidence>
<accession>A0A4S4BLX0</accession>
<dbReference type="EC" id="2.7.13.3" evidence="2"/>
<evidence type="ECO:0000313" key="10">
    <source>
        <dbReference type="EMBL" id="THF75710.1"/>
    </source>
</evidence>
<dbReference type="AlphaFoldDB" id="A0A4S4BLX0"/>
<keyword evidence="3" id="KW-0808">Transferase</keyword>
<comment type="catalytic activity">
    <reaction evidence="1">
        <text>ATP + protein L-histidine = ADP + protein N-phospho-L-histidine.</text>
        <dbReference type="EC" id="2.7.13.3"/>
    </reaction>
</comment>
<dbReference type="Pfam" id="PF06580">
    <property type="entry name" value="His_kinase"/>
    <property type="match status" value="1"/>
</dbReference>
<sequence length="588" mass="65331">MTLKNQLLCLLFGTLVGVIALQIIYFNRISSVIYDKNNDYTSEIMANVESGMIDELDALDRIVASVAYNDTVQRFLLESNSLNKYVLYTEMTALLEKMKGIKRGIVDFVLVGENGNSFNLGYDAKVQEHYREVIEQLRSHPMHGTGVQYAGVLQLAYNGTEGMYLLVASPIRGIGQGSHYGDIIGTFFMLLDAGTLSRTIEDISEKTTGYFYILDESRVILASNDTTRIGLTAEEPGGAFIVTEKTIPGIGFTMVSVLPKNELYGGIEVVRSDIVMLLAILMLVLLIVYLLIARNLVRPLGKLFHFLQAVKRNGETAFNERVELEGYMEIHVLAAKFNQMLDEIGELTGELLDSHSREYELQLLRQQAEIAFLNSQINPHFLYNTLETIQGIAAVRGVREIMTMTSALSGIFRYSIQEQEEVALREELEIVRKYLEIQQIRFEDRFEVAFDIDDSLMGVKVKKMLLQPLIENAVFHGLELMLGKGLLTVRVCEGAEGDLRIAIADNGTGIASDRLEELRESLLWRDAPVEARKQGRNGIGVANVGRRIRGAYGEPYGLTIESEQGAGTTVILRLPGRGGANVFGSAGG</sequence>
<dbReference type="GO" id="GO:0016020">
    <property type="term" value="C:membrane"/>
    <property type="evidence" value="ECO:0007669"/>
    <property type="project" value="InterPro"/>
</dbReference>
<dbReference type="OrthoDB" id="9809348at2"/>
<protein>
    <recommendedName>
        <fullName evidence="2">histidine kinase</fullName>
        <ecNumber evidence="2">2.7.13.3</ecNumber>
    </recommendedName>
</protein>
<dbReference type="Proteomes" id="UP000310636">
    <property type="component" value="Unassembled WGS sequence"/>
</dbReference>
<dbReference type="InterPro" id="IPR050640">
    <property type="entry name" value="Bact_2-comp_sensor_kinase"/>
</dbReference>
<dbReference type="InterPro" id="IPR005467">
    <property type="entry name" value="His_kinase_dom"/>
</dbReference>
<keyword evidence="8" id="KW-0812">Transmembrane</keyword>
<dbReference type="Gene3D" id="3.30.565.10">
    <property type="entry name" value="Histidine kinase-like ATPase, C-terminal domain"/>
    <property type="match status" value="1"/>
</dbReference>
<keyword evidence="11" id="KW-1185">Reference proteome</keyword>
<evidence type="ECO:0000256" key="5">
    <source>
        <dbReference type="ARBA" id="ARBA00022777"/>
    </source>
</evidence>
<dbReference type="EMBL" id="SSOB01000029">
    <property type="protein sequence ID" value="THF75710.1"/>
    <property type="molecule type" value="Genomic_DNA"/>
</dbReference>
<keyword evidence="6" id="KW-0067">ATP-binding</keyword>
<keyword evidence="7" id="KW-0902">Two-component regulatory system</keyword>
<evidence type="ECO:0000313" key="11">
    <source>
        <dbReference type="Proteomes" id="UP000310636"/>
    </source>
</evidence>
<evidence type="ECO:0000256" key="1">
    <source>
        <dbReference type="ARBA" id="ARBA00000085"/>
    </source>
</evidence>
<proteinExistence type="predicted"/>
<keyword evidence="8" id="KW-1133">Transmembrane helix</keyword>
<dbReference type="GO" id="GO:0000155">
    <property type="term" value="F:phosphorelay sensor kinase activity"/>
    <property type="evidence" value="ECO:0007669"/>
    <property type="project" value="InterPro"/>
</dbReference>
<keyword evidence="8" id="KW-0472">Membrane</keyword>
<dbReference type="SMART" id="SM00387">
    <property type="entry name" value="HATPase_c"/>
    <property type="match status" value="1"/>
</dbReference>
<keyword evidence="5 10" id="KW-0418">Kinase</keyword>
<gene>
    <name evidence="10" type="ORF">E6C55_20865</name>
</gene>
<evidence type="ECO:0000256" key="8">
    <source>
        <dbReference type="SAM" id="Phobius"/>
    </source>
</evidence>